<dbReference type="OrthoDB" id="6273859at2759"/>
<evidence type="ECO:0000313" key="2">
    <source>
        <dbReference type="Proteomes" id="UP000252519"/>
    </source>
</evidence>
<dbReference type="InterPro" id="IPR000884">
    <property type="entry name" value="TSP1_rpt"/>
</dbReference>
<name>A0A368GIB4_ANCCA</name>
<comment type="caution">
    <text evidence="1">The sequence shown here is derived from an EMBL/GenBank/DDBJ whole genome shotgun (WGS) entry which is preliminary data.</text>
</comment>
<proteinExistence type="predicted"/>
<gene>
    <name evidence="1" type="ORF">ANCCAN_09876</name>
</gene>
<dbReference type="Pfam" id="PF00090">
    <property type="entry name" value="TSP_1"/>
    <property type="match status" value="1"/>
</dbReference>
<evidence type="ECO:0000313" key="1">
    <source>
        <dbReference type="EMBL" id="RCN44102.1"/>
    </source>
</evidence>
<dbReference type="PROSITE" id="PS50092">
    <property type="entry name" value="TSP1"/>
    <property type="match status" value="1"/>
</dbReference>
<accession>A0A368GIB4</accession>
<reference evidence="1 2" key="1">
    <citation type="submission" date="2014-10" db="EMBL/GenBank/DDBJ databases">
        <title>Draft genome of the hookworm Ancylostoma caninum.</title>
        <authorList>
            <person name="Mitreva M."/>
        </authorList>
    </citation>
    <scope>NUCLEOTIDE SEQUENCE [LARGE SCALE GENOMIC DNA]</scope>
    <source>
        <strain evidence="1 2">Baltimore</strain>
    </source>
</reference>
<dbReference type="EMBL" id="JOJR01000138">
    <property type="protein sequence ID" value="RCN44102.1"/>
    <property type="molecule type" value="Genomic_DNA"/>
</dbReference>
<evidence type="ECO:0008006" key="3">
    <source>
        <dbReference type="Google" id="ProtNLM"/>
    </source>
</evidence>
<keyword evidence="2" id="KW-1185">Reference proteome</keyword>
<organism evidence="1 2">
    <name type="scientific">Ancylostoma caninum</name>
    <name type="common">Dog hookworm</name>
    <dbReference type="NCBI Taxonomy" id="29170"/>
    <lineage>
        <taxon>Eukaryota</taxon>
        <taxon>Metazoa</taxon>
        <taxon>Ecdysozoa</taxon>
        <taxon>Nematoda</taxon>
        <taxon>Chromadorea</taxon>
        <taxon>Rhabditida</taxon>
        <taxon>Rhabditina</taxon>
        <taxon>Rhabditomorpha</taxon>
        <taxon>Strongyloidea</taxon>
        <taxon>Ancylostomatidae</taxon>
        <taxon>Ancylostomatinae</taxon>
        <taxon>Ancylostoma</taxon>
    </lineage>
</organism>
<dbReference type="Proteomes" id="UP000252519">
    <property type="component" value="Unassembled WGS sequence"/>
</dbReference>
<dbReference type="Gene3D" id="2.20.100.10">
    <property type="entry name" value="Thrombospondin type-1 (TSP1) repeat"/>
    <property type="match status" value="1"/>
</dbReference>
<sequence>MLSSQSTETKTFIRNRLCGPKSRVMCASGHLPRMVHVEYVTVETCAAASCPLWSDWGPWEGCSLTCGQGQERRSRKCQTM</sequence>
<dbReference type="InterPro" id="IPR036383">
    <property type="entry name" value="TSP1_rpt_sf"/>
</dbReference>
<dbReference type="AlphaFoldDB" id="A0A368GIB4"/>
<dbReference type="SUPFAM" id="SSF82895">
    <property type="entry name" value="TSP-1 type 1 repeat"/>
    <property type="match status" value="1"/>
</dbReference>
<protein>
    <recommendedName>
        <fullName evidence="3">Thrombospondin type 1 domain protein</fullName>
    </recommendedName>
</protein>